<evidence type="ECO:0000313" key="2">
    <source>
        <dbReference type="EMBL" id="MDE5414435.1"/>
    </source>
</evidence>
<feature type="compositionally biased region" description="Basic and acidic residues" evidence="1">
    <location>
        <begin position="44"/>
        <end position="57"/>
    </location>
</feature>
<evidence type="ECO:0000256" key="1">
    <source>
        <dbReference type="SAM" id="MobiDB-lite"/>
    </source>
</evidence>
<gene>
    <name evidence="2" type="ORF">N7Z68_13730</name>
</gene>
<dbReference type="RefSeq" id="WP_275119048.1">
    <property type="nucleotide sequence ID" value="NZ_JAOTPO010000009.1"/>
</dbReference>
<dbReference type="EMBL" id="JAOTPO010000009">
    <property type="protein sequence ID" value="MDE5414435.1"/>
    <property type="molecule type" value="Genomic_DNA"/>
</dbReference>
<proteinExistence type="predicted"/>
<sequence>MVEYARNFFIAVFLGCVLLGLFIVGTSATNAQSTLEVSTANHEQPAETEKLLLEKKN</sequence>
<protein>
    <submittedName>
        <fullName evidence="2">Uncharacterized protein</fullName>
    </submittedName>
</protein>
<dbReference type="Proteomes" id="UP001148125">
    <property type="component" value="Unassembled WGS sequence"/>
</dbReference>
<comment type="caution">
    <text evidence="2">The sequence shown here is derived from an EMBL/GenBank/DDBJ whole genome shotgun (WGS) entry which is preliminary data.</text>
</comment>
<keyword evidence="3" id="KW-1185">Reference proteome</keyword>
<reference evidence="2" key="1">
    <citation type="submission" date="2024-05" db="EMBL/GenBank/DDBJ databases">
        <title>Alkalihalobacillus sp. strain MEB203 novel alkaliphilic bacterium from Lonar Lake, India.</title>
        <authorList>
            <person name="Joshi A."/>
            <person name="Thite S."/>
            <person name="Mengade P."/>
        </authorList>
    </citation>
    <scope>NUCLEOTIDE SEQUENCE</scope>
    <source>
        <strain evidence="2">MEB 203</strain>
    </source>
</reference>
<accession>A0ABT5VGN3</accession>
<organism evidence="2 3">
    <name type="scientific">Alkalihalobacterium chitinilyticum</name>
    <dbReference type="NCBI Taxonomy" id="2980103"/>
    <lineage>
        <taxon>Bacteria</taxon>
        <taxon>Bacillati</taxon>
        <taxon>Bacillota</taxon>
        <taxon>Bacilli</taxon>
        <taxon>Bacillales</taxon>
        <taxon>Bacillaceae</taxon>
        <taxon>Alkalihalobacterium</taxon>
    </lineage>
</organism>
<feature type="region of interest" description="Disordered" evidence="1">
    <location>
        <begin position="36"/>
        <end position="57"/>
    </location>
</feature>
<name>A0ABT5VGN3_9BACI</name>
<evidence type="ECO:0000313" key="3">
    <source>
        <dbReference type="Proteomes" id="UP001148125"/>
    </source>
</evidence>